<sequence>MADYATSFMLAPGESNVSGVKVSPSLLTPYLRGELMCSSTRLVYKVPNTLLGLIPLGSEENTIPLKSIASVNTSVKLKLARLLIGLILLIVGLSSISSLPLGTVIILLIIAAILLAMSFPASLNVVNHAGGITSVTVSISEKGALQKFAKELQNRVFADLEATRHDEAMSARLMQAQLQQMQLHQMQQANIQNSQQPQQEN</sequence>
<feature type="transmembrane region" description="Helical" evidence="1">
    <location>
        <begin position="79"/>
        <end position="99"/>
    </location>
</feature>
<accession>A0AAW9HPT0</accession>
<name>A0AAW9HPT0_9ACTO</name>
<evidence type="ECO:0000313" key="3">
    <source>
        <dbReference type="Proteomes" id="UP001281731"/>
    </source>
</evidence>
<evidence type="ECO:0008006" key="4">
    <source>
        <dbReference type="Google" id="ProtNLM"/>
    </source>
</evidence>
<evidence type="ECO:0000313" key="2">
    <source>
        <dbReference type="EMBL" id="MDY5154697.1"/>
    </source>
</evidence>
<dbReference type="RefSeq" id="WP_320756377.1">
    <property type="nucleotide sequence ID" value="NZ_JAWNGC010000002.1"/>
</dbReference>
<feature type="transmembrane region" description="Helical" evidence="1">
    <location>
        <begin position="105"/>
        <end position="126"/>
    </location>
</feature>
<keyword evidence="1" id="KW-1133">Transmembrane helix</keyword>
<dbReference type="Proteomes" id="UP001281731">
    <property type="component" value="Unassembled WGS sequence"/>
</dbReference>
<comment type="caution">
    <text evidence="2">The sequence shown here is derived from an EMBL/GenBank/DDBJ whole genome shotgun (WGS) entry which is preliminary data.</text>
</comment>
<keyword evidence="1" id="KW-0472">Membrane</keyword>
<reference evidence="2" key="1">
    <citation type="submission" date="2023-10" db="EMBL/GenBank/DDBJ databases">
        <title>Whole Genome based description of the genera Actinobaculum and Actinotignum reveals a complex phylogenetic relationship within the species included in the genus Actinotignum.</title>
        <authorList>
            <person name="Jensen C.S."/>
            <person name="Dargis R."/>
            <person name="Kemp M."/>
            <person name="Christensen J.J."/>
        </authorList>
    </citation>
    <scope>NUCLEOTIDE SEQUENCE</scope>
    <source>
        <strain evidence="2">SLA_B511</strain>
    </source>
</reference>
<protein>
    <recommendedName>
        <fullName evidence="4">DUF2892 domain-containing protein</fullName>
    </recommendedName>
</protein>
<dbReference type="EMBL" id="JAWNGC010000002">
    <property type="protein sequence ID" value="MDY5154697.1"/>
    <property type="molecule type" value="Genomic_DNA"/>
</dbReference>
<organism evidence="2 3">
    <name type="scientific">Actinotignum urinale</name>
    <dbReference type="NCBI Taxonomy" id="190146"/>
    <lineage>
        <taxon>Bacteria</taxon>
        <taxon>Bacillati</taxon>
        <taxon>Actinomycetota</taxon>
        <taxon>Actinomycetes</taxon>
        <taxon>Actinomycetales</taxon>
        <taxon>Actinomycetaceae</taxon>
        <taxon>Actinotignum</taxon>
    </lineage>
</organism>
<proteinExistence type="predicted"/>
<keyword evidence="1" id="KW-0812">Transmembrane</keyword>
<gene>
    <name evidence="2" type="ORF">R6G80_03015</name>
</gene>
<dbReference type="AlphaFoldDB" id="A0AAW9HPT0"/>
<evidence type="ECO:0000256" key="1">
    <source>
        <dbReference type="SAM" id="Phobius"/>
    </source>
</evidence>